<dbReference type="AlphaFoldDB" id="A0AAV1WZ88"/>
<keyword evidence="4" id="KW-1185">Reference proteome</keyword>
<proteinExistence type="predicted"/>
<dbReference type="InterPro" id="IPR023213">
    <property type="entry name" value="CAT-like_dom_sf"/>
</dbReference>
<organism evidence="3 4">
    <name type="scientific">Lupinus luteus</name>
    <name type="common">European yellow lupine</name>
    <dbReference type="NCBI Taxonomy" id="3873"/>
    <lineage>
        <taxon>Eukaryota</taxon>
        <taxon>Viridiplantae</taxon>
        <taxon>Streptophyta</taxon>
        <taxon>Embryophyta</taxon>
        <taxon>Tracheophyta</taxon>
        <taxon>Spermatophyta</taxon>
        <taxon>Magnoliopsida</taxon>
        <taxon>eudicotyledons</taxon>
        <taxon>Gunneridae</taxon>
        <taxon>Pentapetalae</taxon>
        <taxon>rosids</taxon>
        <taxon>fabids</taxon>
        <taxon>Fabales</taxon>
        <taxon>Fabaceae</taxon>
        <taxon>Papilionoideae</taxon>
        <taxon>50 kb inversion clade</taxon>
        <taxon>genistoids sensu lato</taxon>
        <taxon>core genistoids</taxon>
        <taxon>Genisteae</taxon>
        <taxon>Lupinus</taxon>
    </lineage>
</organism>
<keyword evidence="2" id="KW-0012">Acyltransferase</keyword>
<protein>
    <submittedName>
        <fullName evidence="3">Uncharacterized protein</fullName>
    </submittedName>
</protein>
<dbReference type="GO" id="GO:0016747">
    <property type="term" value="F:acyltransferase activity, transferring groups other than amino-acyl groups"/>
    <property type="evidence" value="ECO:0007669"/>
    <property type="project" value="UniProtKB-ARBA"/>
</dbReference>
<sequence length="479" mass="53495">MASLNSSSIIIHEHCHVSPPPTSTHSSIPLTLLDLFWLRFHPVERIFYYSFPSPNTDSSFFFHKLVPRLKTSLSITLQHFLPLAGNIVWPSNSETPIVQYNPGDDGVSLVIAESELDLKHLLENSPNDAALSRSFVPHLESSESLASVIALQVTLFPNSGFSIGISSHHAVLDGKSSTMFIKAWASLCQEDQEKTCLVPELVPFFDRKIIIDQPNLKILLETSSKLFTNDNNNDRTLKILPFPPKLEDSVRATFNLTRADLEKIKKRVLSKWDMVVIDEEESNNNSTRYPKPNTLSTFVLTCSYVSVCTAKAIQGVENDRKKFGLAFTVDCRNRLLEPPIPTNYFGNCVWGHLVDTKPNDYTEEDGVVIVAKNIHNKIKMISDKGVLEGAKNVSSRFKSLLSEGVEVMSIAGSTRFGIYDTDFGWGKPNKVEITSVDRSLTFGTADSKDEKGGVEVGLVLSRDVMKLFDTLFHTELRID</sequence>
<accession>A0AAV1WZ88</accession>
<dbReference type="Gene3D" id="3.30.559.10">
    <property type="entry name" value="Chloramphenicol acetyltransferase-like domain"/>
    <property type="match status" value="2"/>
</dbReference>
<gene>
    <name evidence="3" type="ORF">LLUT_LOCUS15781</name>
</gene>
<keyword evidence="1" id="KW-0808">Transferase</keyword>
<dbReference type="InterPro" id="IPR051504">
    <property type="entry name" value="Plant_metabolite_acyltrans"/>
</dbReference>
<name>A0AAV1WZ88_LUPLU</name>
<evidence type="ECO:0000313" key="3">
    <source>
        <dbReference type="EMBL" id="CAL0314721.1"/>
    </source>
</evidence>
<evidence type="ECO:0000313" key="4">
    <source>
        <dbReference type="Proteomes" id="UP001497480"/>
    </source>
</evidence>
<dbReference type="PANTHER" id="PTHR31625">
    <property type="match status" value="1"/>
</dbReference>
<dbReference type="Pfam" id="PF02458">
    <property type="entry name" value="Transferase"/>
    <property type="match status" value="1"/>
</dbReference>
<evidence type="ECO:0000256" key="1">
    <source>
        <dbReference type="ARBA" id="ARBA00022679"/>
    </source>
</evidence>
<dbReference type="Proteomes" id="UP001497480">
    <property type="component" value="Unassembled WGS sequence"/>
</dbReference>
<reference evidence="3 4" key="1">
    <citation type="submission" date="2024-03" db="EMBL/GenBank/DDBJ databases">
        <authorList>
            <person name="Martinez-Hernandez J."/>
        </authorList>
    </citation>
    <scope>NUCLEOTIDE SEQUENCE [LARGE SCALE GENOMIC DNA]</scope>
</reference>
<comment type="caution">
    <text evidence="3">The sequence shown here is derived from an EMBL/GenBank/DDBJ whole genome shotgun (WGS) entry which is preliminary data.</text>
</comment>
<dbReference type="EMBL" id="CAXHTB010000011">
    <property type="protein sequence ID" value="CAL0314721.1"/>
    <property type="molecule type" value="Genomic_DNA"/>
</dbReference>
<evidence type="ECO:0000256" key="2">
    <source>
        <dbReference type="ARBA" id="ARBA00023315"/>
    </source>
</evidence>